<keyword evidence="4" id="KW-0472">Membrane</keyword>
<keyword evidence="7" id="KW-1185">Reference proteome</keyword>
<dbReference type="PROSITE" id="PS50917">
    <property type="entry name" value="SPOC"/>
    <property type="match status" value="1"/>
</dbReference>
<comment type="caution">
    <text evidence="6">The sequence shown here is derived from an EMBL/GenBank/DDBJ whole genome shotgun (WGS) entry which is preliminary data.</text>
</comment>
<sequence length="233" mass="26899">MSRKTQMIFQTILDHKLQSKQDKVRDWDVDTKIMFIIAVVCSILSFLLTPLKSEGFLKGEFRKVIYCSSSVISLEMAGRHLEKFPILWIGELIIKNVRTMVKLTYVSGDMRVAMHALPRFEPVPAIILCRRLRTNINEDFCYQKTKSCVLTAQPYGDTEEEVNRHASALYFGVVEYLKRKKATGAVAFSKDAEQYKLHLYLKSESSSSVLAPLAPDWFHLICDRMYLIMLIFE</sequence>
<evidence type="ECO:0000313" key="6">
    <source>
        <dbReference type="EMBL" id="GBN03018.1"/>
    </source>
</evidence>
<reference evidence="6 7" key="1">
    <citation type="journal article" date="2019" name="Sci. Rep.">
        <title>Orb-weaving spider Araneus ventricosus genome elucidates the spidroin gene catalogue.</title>
        <authorList>
            <person name="Kono N."/>
            <person name="Nakamura H."/>
            <person name="Ohtoshi R."/>
            <person name="Moran D.A.P."/>
            <person name="Shinohara A."/>
            <person name="Yoshida Y."/>
            <person name="Fujiwara M."/>
            <person name="Mori M."/>
            <person name="Tomita M."/>
            <person name="Arakawa K."/>
        </authorList>
    </citation>
    <scope>NUCLEOTIDE SEQUENCE [LARGE SCALE GENOMIC DNA]</scope>
</reference>
<evidence type="ECO:0000256" key="4">
    <source>
        <dbReference type="SAM" id="Phobius"/>
    </source>
</evidence>
<dbReference type="AlphaFoldDB" id="A0A4Y2KL02"/>
<comment type="subcellular location">
    <subcellularLocation>
        <location evidence="1">Nucleus</location>
    </subcellularLocation>
</comment>
<organism evidence="6 7">
    <name type="scientific">Araneus ventricosus</name>
    <name type="common">Orbweaver spider</name>
    <name type="synonym">Epeira ventricosa</name>
    <dbReference type="NCBI Taxonomy" id="182803"/>
    <lineage>
        <taxon>Eukaryota</taxon>
        <taxon>Metazoa</taxon>
        <taxon>Ecdysozoa</taxon>
        <taxon>Arthropoda</taxon>
        <taxon>Chelicerata</taxon>
        <taxon>Arachnida</taxon>
        <taxon>Araneae</taxon>
        <taxon>Araneomorphae</taxon>
        <taxon>Entelegynae</taxon>
        <taxon>Araneoidea</taxon>
        <taxon>Araneidae</taxon>
        <taxon>Araneus</taxon>
    </lineage>
</organism>
<evidence type="ECO:0000256" key="1">
    <source>
        <dbReference type="ARBA" id="ARBA00004123"/>
    </source>
</evidence>
<dbReference type="InterPro" id="IPR010912">
    <property type="entry name" value="SPOC_met"/>
</dbReference>
<dbReference type="OrthoDB" id="6431733at2759"/>
<feature type="domain" description="SPOC" evidence="5">
    <location>
        <begin position="77"/>
        <end position="233"/>
    </location>
</feature>
<name>A0A4Y2KL02_ARAVE</name>
<dbReference type="Proteomes" id="UP000499080">
    <property type="component" value="Unassembled WGS sequence"/>
</dbReference>
<keyword evidence="2" id="KW-0694">RNA-binding</keyword>
<dbReference type="Gene3D" id="2.40.290.10">
    <property type="match status" value="1"/>
</dbReference>
<evidence type="ECO:0000256" key="2">
    <source>
        <dbReference type="ARBA" id="ARBA00022884"/>
    </source>
</evidence>
<evidence type="ECO:0000259" key="5">
    <source>
        <dbReference type="PROSITE" id="PS50917"/>
    </source>
</evidence>
<dbReference type="GO" id="GO:0003723">
    <property type="term" value="F:RNA binding"/>
    <property type="evidence" value="ECO:0007669"/>
    <property type="project" value="UniProtKB-KW"/>
</dbReference>
<dbReference type="GO" id="GO:0005634">
    <property type="term" value="C:nucleus"/>
    <property type="evidence" value="ECO:0007669"/>
    <property type="project" value="UniProtKB-SubCell"/>
</dbReference>
<proteinExistence type="predicted"/>
<feature type="transmembrane region" description="Helical" evidence="4">
    <location>
        <begin position="33"/>
        <end position="51"/>
    </location>
</feature>
<accession>A0A4Y2KL02</accession>
<keyword evidence="3" id="KW-0539">Nucleus</keyword>
<evidence type="ECO:0000256" key="3">
    <source>
        <dbReference type="ARBA" id="ARBA00023242"/>
    </source>
</evidence>
<keyword evidence="4" id="KW-0812">Transmembrane</keyword>
<dbReference type="InterPro" id="IPR016194">
    <property type="entry name" value="SPOC-like_C_dom_sf"/>
</dbReference>
<protein>
    <recommendedName>
        <fullName evidence="5">SPOC domain-containing protein</fullName>
    </recommendedName>
</protein>
<evidence type="ECO:0000313" key="7">
    <source>
        <dbReference type="Proteomes" id="UP000499080"/>
    </source>
</evidence>
<gene>
    <name evidence="6" type="ORF">AVEN_262413_1</name>
</gene>
<dbReference type="SUPFAM" id="SSF100939">
    <property type="entry name" value="SPOC domain-like"/>
    <property type="match status" value="1"/>
</dbReference>
<keyword evidence="4" id="KW-1133">Transmembrane helix</keyword>
<dbReference type="EMBL" id="BGPR01004757">
    <property type="protein sequence ID" value="GBN03018.1"/>
    <property type="molecule type" value="Genomic_DNA"/>
</dbReference>